<evidence type="ECO:0000313" key="2">
    <source>
        <dbReference type="EMBL" id="MFD2831395.1"/>
    </source>
</evidence>
<gene>
    <name evidence="2" type="ORF">ACFSX4_13045</name>
</gene>
<name>A0ABW5WX19_9STAP</name>
<comment type="caution">
    <text evidence="2">The sequence shown here is derived from an EMBL/GenBank/DDBJ whole genome shotgun (WGS) entry which is preliminary data.</text>
</comment>
<sequence>MDNILKSKTLWIFMVVLAALLMIIGFFTRDLTMWGIAFIISIMIRLYAYDLLFGNYKNRLESLRGRHGSVKG</sequence>
<evidence type="ECO:0000313" key="3">
    <source>
        <dbReference type="Proteomes" id="UP001597519"/>
    </source>
</evidence>
<protein>
    <submittedName>
        <fullName evidence="2">Uncharacterized protein</fullName>
    </submittedName>
</protein>
<proteinExistence type="predicted"/>
<feature type="transmembrane region" description="Helical" evidence="1">
    <location>
        <begin position="9"/>
        <end position="27"/>
    </location>
</feature>
<keyword evidence="1" id="KW-1133">Transmembrane helix</keyword>
<dbReference type="RefSeq" id="WP_377775613.1">
    <property type="nucleotide sequence ID" value="NZ_JBHUOQ010000005.1"/>
</dbReference>
<evidence type="ECO:0000256" key="1">
    <source>
        <dbReference type="SAM" id="Phobius"/>
    </source>
</evidence>
<dbReference type="EMBL" id="JBHUOQ010000005">
    <property type="protein sequence ID" value="MFD2831395.1"/>
    <property type="molecule type" value="Genomic_DNA"/>
</dbReference>
<keyword evidence="1" id="KW-0812">Transmembrane</keyword>
<reference evidence="3" key="1">
    <citation type="journal article" date="2019" name="Int. J. Syst. Evol. Microbiol.">
        <title>The Global Catalogue of Microorganisms (GCM) 10K type strain sequencing project: providing services to taxonomists for standard genome sequencing and annotation.</title>
        <authorList>
            <consortium name="The Broad Institute Genomics Platform"/>
            <consortium name="The Broad Institute Genome Sequencing Center for Infectious Disease"/>
            <person name="Wu L."/>
            <person name="Ma J."/>
        </authorList>
    </citation>
    <scope>NUCLEOTIDE SEQUENCE [LARGE SCALE GENOMIC DNA]</scope>
    <source>
        <strain evidence="3">KCTC 33575</strain>
    </source>
</reference>
<feature type="transmembrane region" description="Helical" evidence="1">
    <location>
        <begin position="33"/>
        <end position="56"/>
    </location>
</feature>
<keyword evidence="3" id="KW-1185">Reference proteome</keyword>
<dbReference type="Proteomes" id="UP001597519">
    <property type="component" value="Unassembled WGS sequence"/>
</dbReference>
<keyword evidence="1" id="KW-0472">Membrane</keyword>
<accession>A0ABW5WX19</accession>
<organism evidence="2 3">
    <name type="scientific">Corticicoccus populi</name>
    <dbReference type="NCBI Taxonomy" id="1812821"/>
    <lineage>
        <taxon>Bacteria</taxon>
        <taxon>Bacillati</taxon>
        <taxon>Bacillota</taxon>
        <taxon>Bacilli</taxon>
        <taxon>Bacillales</taxon>
        <taxon>Staphylococcaceae</taxon>
        <taxon>Corticicoccus</taxon>
    </lineage>
</organism>